<keyword evidence="6" id="KW-0723">Serine/threonine-protein kinase</keyword>
<evidence type="ECO:0000256" key="1">
    <source>
        <dbReference type="ARBA" id="ARBA00022679"/>
    </source>
</evidence>
<keyword evidence="1" id="KW-0808">Transferase</keyword>
<evidence type="ECO:0000256" key="5">
    <source>
        <dbReference type="PROSITE-ProRule" id="PRU10141"/>
    </source>
</evidence>
<name>A0AAE0C4E4_9CHLO</name>
<organism evidence="8 9">
    <name type="scientific">Cymbomonas tetramitiformis</name>
    <dbReference type="NCBI Taxonomy" id="36881"/>
    <lineage>
        <taxon>Eukaryota</taxon>
        <taxon>Viridiplantae</taxon>
        <taxon>Chlorophyta</taxon>
        <taxon>Pyramimonadophyceae</taxon>
        <taxon>Pyramimonadales</taxon>
        <taxon>Pyramimonadaceae</taxon>
        <taxon>Cymbomonas</taxon>
    </lineage>
</organism>
<dbReference type="PROSITE" id="PS00108">
    <property type="entry name" value="PROTEIN_KINASE_ST"/>
    <property type="match status" value="1"/>
</dbReference>
<dbReference type="SMART" id="SM00220">
    <property type="entry name" value="S_TKc"/>
    <property type="match status" value="1"/>
</dbReference>
<keyword evidence="3" id="KW-0418">Kinase</keyword>
<evidence type="ECO:0000313" key="8">
    <source>
        <dbReference type="EMBL" id="KAK3247137.1"/>
    </source>
</evidence>
<dbReference type="Gene3D" id="1.10.510.10">
    <property type="entry name" value="Transferase(Phosphotransferase) domain 1"/>
    <property type="match status" value="1"/>
</dbReference>
<dbReference type="SUPFAM" id="SSF56112">
    <property type="entry name" value="Protein kinase-like (PK-like)"/>
    <property type="match status" value="1"/>
</dbReference>
<protein>
    <recommendedName>
        <fullName evidence="7">Protein kinase domain-containing protein</fullName>
    </recommendedName>
</protein>
<accession>A0AAE0C4E4</accession>
<evidence type="ECO:0000256" key="6">
    <source>
        <dbReference type="RuleBase" id="RU000304"/>
    </source>
</evidence>
<evidence type="ECO:0000313" key="9">
    <source>
        <dbReference type="Proteomes" id="UP001190700"/>
    </source>
</evidence>
<evidence type="ECO:0000256" key="2">
    <source>
        <dbReference type="ARBA" id="ARBA00022741"/>
    </source>
</evidence>
<dbReference type="Pfam" id="PF00069">
    <property type="entry name" value="Pkinase"/>
    <property type="match status" value="1"/>
</dbReference>
<dbReference type="InterPro" id="IPR017441">
    <property type="entry name" value="Protein_kinase_ATP_BS"/>
</dbReference>
<proteinExistence type="inferred from homology"/>
<dbReference type="PROSITE" id="PS50011">
    <property type="entry name" value="PROTEIN_KINASE_DOM"/>
    <property type="match status" value="1"/>
</dbReference>
<dbReference type="GO" id="GO:0004674">
    <property type="term" value="F:protein serine/threonine kinase activity"/>
    <property type="evidence" value="ECO:0007669"/>
    <property type="project" value="UniProtKB-KW"/>
</dbReference>
<comment type="similarity">
    <text evidence="6">Belongs to the protein kinase superfamily.</text>
</comment>
<dbReference type="InterPro" id="IPR053235">
    <property type="entry name" value="Ser_Thr_kinase"/>
</dbReference>
<dbReference type="EMBL" id="LGRX02029197">
    <property type="protein sequence ID" value="KAK3247137.1"/>
    <property type="molecule type" value="Genomic_DNA"/>
</dbReference>
<dbReference type="InterPro" id="IPR000719">
    <property type="entry name" value="Prot_kinase_dom"/>
</dbReference>
<keyword evidence="9" id="KW-1185">Reference proteome</keyword>
<gene>
    <name evidence="8" type="ORF">CYMTET_43363</name>
</gene>
<evidence type="ECO:0000256" key="4">
    <source>
        <dbReference type="ARBA" id="ARBA00022840"/>
    </source>
</evidence>
<keyword evidence="2 5" id="KW-0547">Nucleotide-binding</keyword>
<dbReference type="PANTHER" id="PTHR24361">
    <property type="entry name" value="MITOGEN-ACTIVATED KINASE KINASE KINASE"/>
    <property type="match status" value="1"/>
</dbReference>
<sequence length="359" mass="40717">MGASYSMYAFGRRYARALLLRALRCFRASPCNTEKSVHVECDHEGGISGVTRVVVDGAHYDLRARTCSWQEIGKGSYGVVYRLGGRDHGLALKWVQTDNEKQARGECIDTRSMFPADMGVLRSQPLTIATHKNPKNDLTLRSLLSYVTKHVHKHPMDDVYTCFCVSELCRYDMCTHLAKTSPTDAQIIMYARDVMKATLALKSRRLCHTDIKMSNVLITHDDRALLGDVGSICNVAESRGNPCTFPSEKMCLHDPNLTSYEYSDADAVWSLTVLLVEMCYTLSGAKTQRRALYDDLRYENLQKYAGHPEGRMIKLHEHCRDCIAYLPMHTRTRSLLQACTRMMTNNTCNVYHLRTHAID</sequence>
<feature type="domain" description="Protein kinase" evidence="7">
    <location>
        <begin position="66"/>
        <end position="359"/>
    </location>
</feature>
<dbReference type="InterPro" id="IPR008271">
    <property type="entry name" value="Ser/Thr_kinase_AS"/>
</dbReference>
<keyword evidence="4 5" id="KW-0067">ATP-binding</keyword>
<evidence type="ECO:0000256" key="3">
    <source>
        <dbReference type="ARBA" id="ARBA00022777"/>
    </source>
</evidence>
<dbReference type="GO" id="GO:0005737">
    <property type="term" value="C:cytoplasm"/>
    <property type="evidence" value="ECO:0007669"/>
    <property type="project" value="TreeGrafter"/>
</dbReference>
<dbReference type="InterPro" id="IPR011009">
    <property type="entry name" value="Kinase-like_dom_sf"/>
</dbReference>
<dbReference type="GO" id="GO:0005524">
    <property type="term" value="F:ATP binding"/>
    <property type="evidence" value="ECO:0007669"/>
    <property type="project" value="UniProtKB-UniRule"/>
</dbReference>
<comment type="caution">
    <text evidence="8">The sequence shown here is derived from an EMBL/GenBank/DDBJ whole genome shotgun (WGS) entry which is preliminary data.</text>
</comment>
<evidence type="ECO:0000259" key="7">
    <source>
        <dbReference type="PROSITE" id="PS50011"/>
    </source>
</evidence>
<feature type="binding site" evidence="5">
    <location>
        <position position="93"/>
    </location>
    <ligand>
        <name>ATP</name>
        <dbReference type="ChEBI" id="CHEBI:30616"/>
    </ligand>
</feature>
<dbReference type="PROSITE" id="PS00107">
    <property type="entry name" value="PROTEIN_KINASE_ATP"/>
    <property type="match status" value="1"/>
</dbReference>
<reference evidence="8 9" key="1">
    <citation type="journal article" date="2015" name="Genome Biol. Evol.">
        <title>Comparative Genomics of a Bacterivorous Green Alga Reveals Evolutionary Causalities and Consequences of Phago-Mixotrophic Mode of Nutrition.</title>
        <authorList>
            <person name="Burns J.A."/>
            <person name="Paasch A."/>
            <person name="Narechania A."/>
            <person name="Kim E."/>
        </authorList>
    </citation>
    <scope>NUCLEOTIDE SEQUENCE [LARGE SCALE GENOMIC DNA]</scope>
    <source>
        <strain evidence="8 9">PLY_AMNH</strain>
    </source>
</reference>
<dbReference type="AlphaFoldDB" id="A0AAE0C4E4"/>
<dbReference type="Proteomes" id="UP001190700">
    <property type="component" value="Unassembled WGS sequence"/>
</dbReference>